<dbReference type="EMBL" id="RFAQ01000018">
    <property type="protein sequence ID" value="RMD01679.1"/>
    <property type="molecule type" value="Genomic_DNA"/>
</dbReference>
<dbReference type="GO" id="GO:0016787">
    <property type="term" value="F:hydrolase activity"/>
    <property type="evidence" value="ECO:0007669"/>
    <property type="project" value="UniProtKB-KW"/>
</dbReference>
<dbReference type="SUPFAM" id="SSF56281">
    <property type="entry name" value="Metallo-hydrolase/oxidoreductase"/>
    <property type="match status" value="1"/>
</dbReference>
<organism evidence="2 3">
    <name type="scientific">Clostridium autoethanogenum</name>
    <dbReference type="NCBI Taxonomy" id="84023"/>
    <lineage>
        <taxon>Bacteria</taxon>
        <taxon>Bacillati</taxon>
        <taxon>Bacillota</taxon>
        <taxon>Clostridia</taxon>
        <taxon>Eubacteriales</taxon>
        <taxon>Clostridiaceae</taxon>
        <taxon>Clostridium</taxon>
    </lineage>
</organism>
<dbReference type="Pfam" id="PF00753">
    <property type="entry name" value="Lactamase_B"/>
    <property type="match status" value="1"/>
</dbReference>
<dbReference type="RefSeq" id="WP_122058713.1">
    <property type="nucleotide sequence ID" value="NZ_RFAQ01000018.1"/>
</dbReference>
<sequence>MKIEMLQASYGDCMLMELNENDGETFTILIDGGTKNSYDNEIKERLEKYLEDDKKIDLVIITHSDDDHISGMNYILKNKKIVSKIDRVIYNSPYAIGKKLDKWDKADLEKSIVPKVIEKTEVSNGFRKIKKDRQLNEVSNVEKGVNTGALKANKLQQILFDLEKLDMNLVTNDGKFDINENGVSINFLSPTLKLLDNFYEKYKADIDKKRQKSLATNTGREKSDYSISFNELINNKDVKSLSEYNMASLAFIVHEQCTDQSILIMGDSSYKVVTDKLLNLKDKDGVLYSEKNPLQLNYLKVSHHGSICDLTEEFLEIIDCKKFLISTDGSIFNHPDKKLIARIYNKINDAIFYFNYEERMSKITEEKGIIKRICKCKREF</sequence>
<protein>
    <submittedName>
        <fullName evidence="2">MBL fold metallo-hydrolase</fullName>
    </submittedName>
</protein>
<evidence type="ECO:0000313" key="2">
    <source>
        <dbReference type="EMBL" id="RMD01679.1"/>
    </source>
</evidence>
<proteinExistence type="predicted"/>
<dbReference type="AlphaFoldDB" id="A0A3M0STE3"/>
<gene>
    <name evidence="2" type="ORF">D9O40_07860</name>
</gene>
<dbReference type="Gene3D" id="3.60.15.10">
    <property type="entry name" value="Ribonuclease Z/Hydroxyacylglutathione hydrolase-like"/>
    <property type="match status" value="1"/>
</dbReference>
<evidence type="ECO:0000259" key="1">
    <source>
        <dbReference type="Pfam" id="PF00753"/>
    </source>
</evidence>
<reference evidence="2 3" key="1">
    <citation type="submission" date="2018-10" db="EMBL/GenBank/DDBJ databases">
        <title>Genome-centric metagenomics revealed C2 chemical producing, CO utilizing Clostridium with novel acetogenic gene cluster.</title>
        <authorList>
            <person name="Kang H."/>
            <person name="Park B."/>
            <person name="Choi I.G."/>
            <person name="Chang I.S."/>
        </authorList>
    </citation>
    <scope>NUCLEOTIDE SEQUENCE [LARGE SCALE GENOMIC DNA]</scope>
    <source>
        <strain evidence="2 3">H21-9</strain>
    </source>
</reference>
<dbReference type="InterPro" id="IPR036866">
    <property type="entry name" value="RibonucZ/Hydroxyglut_hydro"/>
</dbReference>
<dbReference type="Proteomes" id="UP000277999">
    <property type="component" value="Unassembled WGS sequence"/>
</dbReference>
<keyword evidence="2" id="KW-0378">Hydrolase</keyword>
<evidence type="ECO:0000313" key="3">
    <source>
        <dbReference type="Proteomes" id="UP000277999"/>
    </source>
</evidence>
<name>A0A3M0STE3_9CLOT</name>
<feature type="domain" description="Metallo-beta-lactamase" evidence="1">
    <location>
        <begin position="11"/>
        <end position="104"/>
    </location>
</feature>
<dbReference type="PANTHER" id="PTHR30619">
    <property type="entry name" value="DNA INTERNALIZATION/COMPETENCE PROTEIN COMEC/REC2"/>
    <property type="match status" value="1"/>
</dbReference>
<comment type="caution">
    <text evidence="2">The sequence shown here is derived from an EMBL/GenBank/DDBJ whole genome shotgun (WGS) entry which is preliminary data.</text>
</comment>
<dbReference type="InterPro" id="IPR052159">
    <property type="entry name" value="Competence_DNA_uptake"/>
</dbReference>
<accession>A0A3M0STE3</accession>
<dbReference type="InterPro" id="IPR001279">
    <property type="entry name" value="Metallo-B-lactamas"/>
</dbReference>
<dbReference type="PANTHER" id="PTHR30619:SF1">
    <property type="entry name" value="RECOMBINATION PROTEIN 2"/>
    <property type="match status" value="1"/>
</dbReference>